<dbReference type="AlphaFoldDB" id="A0AAU9JNB8"/>
<evidence type="ECO:0000256" key="2">
    <source>
        <dbReference type="ARBA" id="ARBA00006042"/>
    </source>
</evidence>
<evidence type="ECO:0000256" key="7">
    <source>
        <dbReference type="SAM" id="MobiDB-lite"/>
    </source>
</evidence>
<protein>
    <recommendedName>
        <fullName evidence="8">RPGR-interacting protein 1 first C2 domain-containing protein</fullName>
    </recommendedName>
</protein>
<organism evidence="9 10">
    <name type="scientific">Blepharisma stoltei</name>
    <dbReference type="NCBI Taxonomy" id="1481888"/>
    <lineage>
        <taxon>Eukaryota</taxon>
        <taxon>Sar</taxon>
        <taxon>Alveolata</taxon>
        <taxon>Ciliophora</taxon>
        <taxon>Postciliodesmatophora</taxon>
        <taxon>Heterotrichea</taxon>
        <taxon>Heterotrichida</taxon>
        <taxon>Blepharismidae</taxon>
        <taxon>Blepharisma</taxon>
    </lineage>
</organism>
<evidence type="ECO:0000259" key="8">
    <source>
        <dbReference type="Pfam" id="PF11618"/>
    </source>
</evidence>
<evidence type="ECO:0000256" key="3">
    <source>
        <dbReference type="ARBA" id="ARBA00023054"/>
    </source>
</evidence>
<dbReference type="EMBL" id="CAJZBQ010000033">
    <property type="protein sequence ID" value="CAG9323251.1"/>
    <property type="molecule type" value="Genomic_DNA"/>
</dbReference>
<dbReference type="Gene3D" id="2.60.40.150">
    <property type="entry name" value="C2 domain"/>
    <property type="match status" value="1"/>
</dbReference>
<reference evidence="9" key="1">
    <citation type="submission" date="2021-09" db="EMBL/GenBank/DDBJ databases">
        <authorList>
            <consortium name="AG Swart"/>
            <person name="Singh M."/>
            <person name="Singh A."/>
            <person name="Seah K."/>
            <person name="Emmerich C."/>
        </authorList>
    </citation>
    <scope>NUCLEOTIDE SEQUENCE</scope>
    <source>
        <strain evidence="9">ATCC30299</strain>
    </source>
</reference>
<name>A0AAU9JNB8_9CILI</name>
<sequence length="746" mass="85946">MSHLMQDPSRNQNHPSSPSPTVSPIDSNQPSQHVSFSNQPTPHISMVQSSQDKFFRSSKNQSPLPGKSPQLLKTAKTQLKTRNFSSLNDKQKTEAYYDLYDRNLELKQMENELKERIKQLVTQLTKLTADIKYERTLLEGGENSEVKLIIDDLNSKNQKLMQENNNLKSKIKELSSKSLRGAKQPSGKSVKLSSEKTMTLQPAVIEKQKRLEEIIVERDSLILKLKEQLQSSEEVISQLRNEKLAVLGKIPTEKMYKLSDFEEKVETLTESYEAQSTYLEVVKQMLEESEELLRKEKLTSFDLSLKVKELEANSVKEPYELKIQELTQEKIQLELKIKELCDTPIIRDAKGLSDTTYNILENEIVERHKLIIQYKTRISELENEHIKLNEMLRLVQAERNKLKEENLILAYNLEKRAKYVEEFESKLVWLARDNDTDAFMRALGMLKLGLNGKEWPVVEPFEENSKLKQENEKLTVEKGEIAAELKKCQNLLELRDQIENEKVSLIQSENEKLNCLLRSAQKRIDELSRLAEYRGSLASRGSQEIQRNFAMESYGFGAGFKEDGSEVGVGQNIFDLLIVDAEFYNKALETDGISFWNKLVTCLSVDFYDHETQITSLCEGLQPKYDIHMSFLISMDQLFLRYLHEGYVVIDVNIVNRDKFIPIAKAQIPLLNLLGFSKPESNRRVIESACILTSWQDDKKTLGGLRYKIKMRHPLNDLYALEQTGVIENPITINATKAMTNQQSLY</sequence>
<evidence type="ECO:0000256" key="5">
    <source>
        <dbReference type="ARBA" id="ARBA00023273"/>
    </source>
</evidence>
<dbReference type="GO" id="GO:0005856">
    <property type="term" value="C:cytoskeleton"/>
    <property type="evidence" value="ECO:0007669"/>
    <property type="project" value="UniProtKB-ARBA"/>
</dbReference>
<feature type="coiled-coil region" evidence="6">
    <location>
        <begin position="464"/>
        <end position="530"/>
    </location>
</feature>
<evidence type="ECO:0000256" key="1">
    <source>
        <dbReference type="ARBA" id="ARBA00004138"/>
    </source>
</evidence>
<gene>
    <name evidence="9" type="ORF">BSTOLATCC_MIC33152</name>
</gene>
<evidence type="ECO:0000313" key="10">
    <source>
        <dbReference type="Proteomes" id="UP001162131"/>
    </source>
</evidence>
<accession>A0AAU9JNB8</accession>
<keyword evidence="3 6" id="KW-0175">Coiled coil</keyword>
<dbReference type="Proteomes" id="UP001162131">
    <property type="component" value="Unassembled WGS sequence"/>
</dbReference>
<feature type="compositionally biased region" description="Polar residues" evidence="7">
    <location>
        <begin position="8"/>
        <end position="63"/>
    </location>
</feature>
<comment type="caution">
    <text evidence="9">The sequence shown here is derived from an EMBL/GenBank/DDBJ whole genome shotgun (WGS) entry which is preliminary data.</text>
</comment>
<dbReference type="InterPro" id="IPR031139">
    <property type="entry name" value="RPGRIP1_fam"/>
</dbReference>
<dbReference type="InterPro" id="IPR035892">
    <property type="entry name" value="C2_domain_sf"/>
</dbReference>
<feature type="coiled-coil region" evidence="6">
    <location>
        <begin position="371"/>
        <end position="405"/>
    </location>
</feature>
<dbReference type="PANTHER" id="PTHR14240">
    <property type="entry name" value="RETINITIS PIGMENTOSA GTPASE REGULATOR-INTERACTING PROTEIN"/>
    <property type="match status" value="1"/>
</dbReference>
<feature type="coiled-coil region" evidence="6">
    <location>
        <begin position="279"/>
        <end position="343"/>
    </location>
</feature>
<keyword evidence="10" id="KW-1185">Reference proteome</keyword>
<comment type="subcellular location">
    <subcellularLocation>
        <location evidence="1">Cell projection</location>
        <location evidence="1">Cilium</location>
    </subcellularLocation>
</comment>
<keyword evidence="4" id="KW-0969">Cilium</keyword>
<dbReference type="SUPFAM" id="SSF49562">
    <property type="entry name" value="C2 domain (Calcium/lipid-binding domain, CaLB)"/>
    <property type="match status" value="1"/>
</dbReference>
<proteinExistence type="inferred from homology"/>
<feature type="region of interest" description="Disordered" evidence="7">
    <location>
        <begin position="1"/>
        <end position="71"/>
    </location>
</feature>
<evidence type="ECO:0000313" key="9">
    <source>
        <dbReference type="EMBL" id="CAG9323251.1"/>
    </source>
</evidence>
<keyword evidence="5" id="KW-0966">Cell projection</keyword>
<feature type="coiled-coil region" evidence="6">
    <location>
        <begin position="103"/>
        <end position="177"/>
    </location>
</feature>
<dbReference type="Pfam" id="PF11618">
    <property type="entry name" value="C2-C2_1"/>
    <property type="match status" value="1"/>
</dbReference>
<dbReference type="GO" id="GO:0005929">
    <property type="term" value="C:cilium"/>
    <property type="evidence" value="ECO:0007669"/>
    <property type="project" value="UniProtKB-SubCell"/>
</dbReference>
<comment type="similarity">
    <text evidence="2">Belongs to the RPGRIP1 family.</text>
</comment>
<evidence type="ECO:0000256" key="6">
    <source>
        <dbReference type="SAM" id="Coils"/>
    </source>
</evidence>
<evidence type="ECO:0000256" key="4">
    <source>
        <dbReference type="ARBA" id="ARBA00023069"/>
    </source>
</evidence>
<dbReference type="InterPro" id="IPR021656">
    <property type="entry name" value="C2-C2_1"/>
</dbReference>
<feature type="domain" description="RPGR-interacting protein 1 first C2" evidence="8">
    <location>
        <begin position="566"/>
        <end position="714"/>
    </location>
</feature>